<evidence type="ECO:0000256" key="8">
    <source>
        <dbReference type="ARBA" id="ARBA00023136"/>
    </source>
</evidence>
<evidence type="ECO:0000256" key="13">
    <source>
        <dbReference type="SAM" id="Phobius"/>
    </source>
</evidence>
<dbReference type="FunFam" id="3.40.50.2300:FF:000016">
    <property type="entry name" value="Taste 1 receptor member 2"/>
    <property type="match status" value="1"/>
</dbReference>
<keyword evidence="10" id="KW-0325">Glycoprotein</keyword>
<dbReference type="PANTHER" id="PTHR24061:SF1">
    <property type="entry name" value="VOMERONASAL 2, RECEPTOR 2-RELATED"/>
    <property type="match status" value="1"/>
</dbReference>
<keyword evidence="9" id="KW-0675">Receptor</keyword>
<feature type="compositionally biased region" description="Basic and acidic residues" evidence="12">
    <location>
        <begin position="873"/>
        <end position="883"/>
    </location>
</feature>
<dbReference type="SUPFAM" id="SSF53822">
    <property type="entry name" value="Periplasmic binding protein-like I"/>
    <property type="match status" value="1"/>
</dbReference>
<dbReference type="FunFam" id="2.10.50.30:FF:000002">
    <property type="entry name" value="Vomeronasal 2 receptor, h1"/>
    <property type="match status" value="1"/>
</dbReference>
<evidence type="ECO:0000313" key="16">
    <source>
        <dbReference type="Ensembl" id="ENSOABP00000055273.1"/>
    </source>
</evidence>
<evidence type="ECO:0000256" key="1">
    <source>
        <dbReference type="ARBA" id="ARBA00004651"/>
    </source>
</evidence>
<keyword evidence="4 13" id="KW-0812">Transmembrane</keyword>
<accession>A0A668VWQ4</accession>
<dbReference type="InterPro" id="IPR017978">
    <property type="entry name" value="GPCR_3_C"/>
</dbReference>
<feature type="transmembrane region" description="Helical" evidence="13">
    <location>
        <begin position="773"/>
        <end position="797"/>
    </location>
</feature>
<keyword evidence="5 14" id="KW-0732">Signal</keyword>
<dbReference type="GO" id="GO:0004930">
    <property type="term" value="F:G protein-coupled receptor activity"/>
    <property type="evidence" value="ECO:0007669"/>
    <property type="project" value="UniProtKB-KW"/>
</dbReference>
<dbReference type="Pfam" id="PF07562">
    <property type="entry name" value="NCD3G"/>
    <property type="match status" value="1"/>
</dbReference>
<sequence>MDIKLFFLGLCALFCIFRPLSAQSTCKLKAKFNLGGYKDVEKKTVVVGGMFPVHKRVASNKGNTSSVPLSSGCVGFNFRTFRWAQTMLFAIKEINARHDLLPKTDLGYVIYDSCFTISKAVEGTLTYLTGQDEAVPNYRCGDGAPLAALVGAGGSDLSIATARILGLYHFPQVSYCSTCSALKSKFQFPTFLRTIPNDEHQSTAMAKMVLHFGWTWVGTIAADDDYGKYGIKDFKDQVEQAGVCISFSETLPKVHSPEAIHRIVQTVIDSTAKIIVVFSSDVDLSPLINELLRNNVTNRTWIASEAWITSALISQPPGSGPNFTVSSVLAGTLGFGVKRADIPGLQHHLLNLDPYADLLTEEFWETLFNCTLDYSKALRMAKQRATYVNGTLSRTVTGLPDGLCTGQESVAQLNNTYSDVSQLRITYSVYKAVYAVAHALHNLEHCEPGKGPFVGKTCADINNFEPWQLMYYVKNVRFKMPNTGEEIFFNDGDVEGFYDIINWQVNHNGEISYVTVGNYNGSAAPGDRMTIMNDSIVWNNDMLEPPRSVCSENCQPGTRKGIRQGEPVCCFDCIPCADGEISNTTDARECILCTGDFWSNAAHDACVPKLIEFLAFGEPLGITLIAISAFGALVTIAVGVLFIMHIGTPLVKANDTLLSFSLLFSLVVTFLCSIVFLGEPQHWSCMTSQVALALGFALCLSSIIGWLPIEIISHFLYAPAIPEVDRLTCAHQRAIAAVAIACTVWLIVLPPHPVKNTSGQNTKIILECDEGSVIFICCIFAYDILLALLAFIFAFIARKLEDYVSEAKCLTFGMLVFFIVWISFVPAYLSTRGKFMVAVQIFAILASSFGLLTCIFLPKCYILLIKPDRNKEELMKPRPKPKDGTSTGTSASLATTATEATIATTAIDD</sequence>
<dbReference type="AlphaFoldDB" id="A0A668VWQ4"/>
<comment type="similarity">
    <text evidence="2">Belongs to the G-protein coupled receptor 3 family.</text>
</comment>
<keyword evidence="8 13" id="KW-0472">Membrane</keyword>
<feature type="transmembrane region" description="Helical" evidence="13">
    <location>
        <begin position="835"/>
        <end position="857"/>
    </location>
</feature>
<dbReference type="PANTHER" id="PTHR24061">
    <property type="entry name" value="CALCIUM-SENSING RECEPTOR-RELATED"/>
    <property type="match status" value="1"/>
</dbReference>
<keyword evidence="11" id="KW-0807">Transducer</keyword>
<keyword evidence="3" id="KW-1003">Cell membrane</keyword>
<evidence type="ECO:0000256" key="2">
    <source>
        <dbReference type="ARBA" id="ARBA00007242"/>
    </source>
</evidence>
<evidence type="ECO:0000256" key="4">
    <source>
        <dbReference type="ARBA" id="ARBA00022692"/>
    </source>
</evidence>
<evidence type="ECO:0000256" key="5">
    <source>
        <dbReference type="ARBA" id="ARBA00022729"/>
    </source>
</evidence>
<dbReference type="InterPro" id="IPR000068">
    <property type="entry name" value="GPCR_3_Ca_sens_rcpt-rel"/>
</dbReference>
<dbReference type="GO" id="GO:0004984">
    <property type="term" value="F:olfactory receptor activity"/>
    <property type="evidence" value="ECO:0007669"/>
    <property type="project" value="TreeGrafter"/>
</dbReference>
<evidence type="ECO:0000256" key="6">
    <source>
        <dbReference type="ARBA" id="ARBA00022989"/>
    </source>
</evidence>
<evidence type="ECO:0000256" key="12">
    <source>
        <dbReference type="SAM" id="MobiDB-lite"/>
    </source>
</evidence>
<evidence type="ECO:0000256" key="14">
    <source>
        <dbReference type="SAM" id="SignalP"/>
    </source>
</evidence>
<evidence type="ECO:0000256" key="7">
    <source>
        <dbReference type="ARBA" id="ARBA00023040"/>
    </source>
</evidence>
<proteinExistence type="inferred from homology"/>
<evidence type="ECO:0000259" key="15">
    <source>
        <dbReference type="PROSITE" id="PS50259"/>
    </source>
</evidence>
<dbReference type="InterPro" id="IPR000337">
    <property type="entry name" value="GPCR_3"/>
</dbReference>
<feature type="transmembrane region" description="Helical" evidence="13">
    <location>
        <begin position="620"/>
        <end position="644"/>
    </location>
</feature>
<keyword evidence="6 13" id="KW-1133">Transmembrane helix</keyword>
<dbReference type="Gene3D" id="3.40.50.2300">
    <property type="match status" value="2"/>
</dbReference>
<comment type="subcellular location">
    <subcellularLocation>
        <location evidence="1">Cell membrane</location>
        <topology evidence="1">Multi-pass membrane protein</topology>
    </subcellularLocation>
</comment>
<dbReference type="Pfam" id="PF01094">
    <property type="entry name" value="ANF_receptor"/>
    <property type="match status" value="1"/>
</dbReference>
<feature type="chain" id="PRO_5025653932" description="G-protein coupled receptors family 3 profile domain-containing protein" evidence="14">
    <location>
        <begin position="23"/>
        <end position="909"/>
    </location>
</feature>
<evidence type="ECO:0000256" key="10">
    <source>
        <dbReference type="ARBA" id="ARBA00023180"/>
    </source>
</evidence>
<feature type="transmembrane region" description="Helical" evidence="13">
    <location>
        <begin position="656"/>
        <end position="678"/>
    </location>
</feature>
<reference evidence="16" key="1">
    <citation type="submission" date="2025-08" db="UniProtKB">
        <authorList>
            <consortium name="Ensembl"/>
        </authorList>
    </citation>
    <scope>IDENTIFICATION</scope>
</reference>
<feature type="compositionally biased region" description="Low complexity" evidence="12">
    <location>
        <begin position="885"/>
        <end position="909"/>
    </location>
</feature>
<dbReference type="Proteomes" id="UP000472276">
    <property type="component" value="Unassembled WGS sequence"/>
</dbReference>
<evidence type="ECO:0000256" key="9">
    <source>
        <dbReference type="ARBA" id="ARBA00023170"/>
    </source>
</evidence>
<name>A0A668VWQ4_OREAU</name>
<organism evidence="16 17">
    <name type="scientific">Oreochromis aureus</name>
    <name type="common">Israeli tilapia</name>
    <name type="synonym">Chromis aureus</name>
    <dbReference type="NCBI Taxonomy" id="47969"/>
    <lineage>
        <taxon>Eukaryota</taxon>
        <taxon>Metazoa</taxon>
        <taxon>Chordata</taxon>
        <taxon>Craniata</taxon>
        <taxon>Vertebrata</taxon>
        <taxon>Euteleostomi</taxon>
        <taxon>Actinopterygii</taxon>
        <taxon>Neopterygii</taxon>
        <taxon>Teleostei</taxon>
        <taxon>Neoteleostei</taxon>
        <taxon>Acanthomorphata</taxon>
        <taxon>Ovalentaria</taxon>
        <taxon>Cichlomorphae</taxon>
        <taxon>Cichliformes</taxon>
        <taxon>Cichlidae</taxon>
        <taxon>African cichlids</taxon>
        <taxon>Pseudocrenilabrinae</taxon>
        <taxon>Oreochromini</taxon>
        <taxon>Oreochromis</taxon>
    </lineage>
</organism>
<keyword evidence="7" id="KW-0297">G-protein coupled receptor</keyword>
<dbReference type="Pfam" id="PF00003">
    <property type="entry name" value="7tm_3"/>
    <property type="match status" value="1"/>
</dbReference>
<feature type="transmembrane region" description="Helical" evidence="13">
    <location>
        <begin position="734"/>
        <end position="753"/>
    </location>
</feature>
<feature type="signal peptide" evidence="14">
    <location>
        <begin position="1"/>
        <end position="22"/>
    </location>
</feature>
<evidence type="ECO:0000256" key="11">
    <source>
        <dbReference type="ARBA" id="ARBA00023224"/>
    </source>
</evidence>
<evidence type="ECO:0000313" key="17">
    <source>
        <dbReference type="Proteomes" id="UP000472276"/>
    </source>
</evidence>
<evidence type="ECO:0000256" key="3">
    <source>
        <dbReference type="ARBA" id="ARBA00022475"/>
    </source>
</evidence>
<dbReference type="InterPro" id="IPR028082">
    <property type="entry name" value="Peripla_BP_I"/>
</dbReference>
<dbReference type="PRINTS" id="PR00248">
    <property type="entry name" value="GPCRMGR"/>
</dbReference>
<feature type="transmembrane region" description="Helical" evidence="13">
    <location>
        <begin position="690"/>
        <end position="713"/>
    </location>
</feature>
<dbReference type="InterPro" id="IPR001828">
    <property type="entry name" value="ANF_lig-bd_rcpt"/>
</dbReference>
<dbReference type="Gene3D" id="2.10.50.30">
    <property type="entry name" value="GPCR, family 3, nine cysteines domain"/>
    <property type="match status" value="1"/>
</dbReference>
<feature type="transmembrane region" description="Helical" evidence="13">
    <location>
        <begin position="809"/>
        <end position="829"/>
    </location>
</feature>
<dbReference type="Ensembl" id="ENSOABT00000056669.2">
    <property type="protein sequence ID" value="ENSOABP00000055273.1"/>
    <property type="gene ID" value="ENSOABG00000024391.2"/>
</dbReference>
<feature type="domain" description="G-protein coupled receptors family 3 profile" evidence="15">
    <location>
        <begin position="620"/>
        <end position="879"/>
    </location>
</feature>
<dbReference type="GO" id="GO:0005886">
    <property type="term" value="C:plasma membrane"/>
    <property type="evidence" value="ECO:0007669"/>
    <property type="project" value="UniProtKB-SubCell"/>
</dbReference>
<dbReference type="PROSITE" id="PS50259">
    <property type="entry name" value="G_PROTEIN_RECEP_F3_4"/>
    <property type="match status" value="1"/>
</dbReference>
<protein>
    <recommendedName>
        <fullName evidence="15">G-protein coupled receptors family 3 profile domain-containing protein</fullName>
    </recommendedName>
</protein>
<dbReference type="InterPro" id="IPR011500">
    <property type="entry name" value="GPCR_3_9-Cys_dom"/>
</dbReference>
<dbReference type="PRINTS" id="PR00592">
    <property type="entry name" value="CASENSINGR"/>
</dbReference>
<feature type="region of interest" description="Disordered" evidence="12">
    <location>
        <begin position="873"/>
        <end position="909"/>
    </location>
</feature>
<gene>
    <name evidence="16" type="primary">LOC116330344</name>
</gene>
<keyword evidence="17" id="KW-1185">Reference proteome</keyword>
<dbReference type="OMA" id="INWQVNS"/>
<dbReference type="CDD" id="cd06364">
    <property type="entry name" value="PBP1_CaSR"/>
    <property type="match status" value="1"/>
</dbReference>
<dbReference type="InterPro" id="IPR038550">
    <property type="entry name" value="GPCR_3_9-Cys_sf"/>
</dbReference>
<reference evidence="16" key="2">
    <citation type="submission" date="2025-09" db="UniProtKB">
        <authorList>
            <consortium name="Ensembl"/>
        </authorList>
    </citation>
    <scope>IDENTIFICATION</scope>
</reference>